<evidence type="ECO:0000313" key="3">
    <source>
        <dbReference type="Proteomes" id="UP001338125"/>
    </source>
</evidence>
<gene>
    <name evidence="2" type="ORF">PT974_06201</name>
</gene>
<comment type="caution">
    <text evidence="2">The sequence shown here is derived from an EMBL/GenBank/DDBJ whole genome shotgun (WGS) entry which is preliminary data.</text>
</comment>
<organism evidence="2 3">
    <name type="scientific">Cladobotryum mycophilum</name>
    <dbReference type="NCBI Taxonomy" id="491253"/>
    <lineage>
        <taxon>Eukaryota</taxon>
        <taxon>Fungi</taxon>
        <taxon>Dikarya</taxon>
        <taxon>Ascomycota</taxon>
        <taxon>Pezizomycotina</taxon>
        <taxon>Sordariomycetes</taxon>
        <taxon>Hypocreomycetidae</taxon>
        <taxon>Hypocreales</taxon>
        <taxon>Hypocreaceae</taxon>
        <taxon>Cladobotryum</taxon>
    </lineage>
</organism>
<sequence length="663" mass="71846">MNSNSNSLRIPDAGVLFAASGSEPGSIPPQAFYIRLDTSTIESIIQSHYSGEDIRLALGKTPTLQYGSKSHRISPPTDSADYDLYLTKPFESTRRADQIPTATSLFQKLKPTTKSRPATTESDAEPKIKSSASSKGSTSSGLDSDIETLQNGLAAHDAARERARVVGKLPSSNKASTKTKTRLPSSYGSKTSSLPTSPGLNAVQSPSLNPTLSASQQAMERAKEQRFTLVHELAVQDYTLDYLKGKWEAKESEFRPTLEKVAEYNSGAEKWTLRKTYWKELDVWNYDYSSQDERQMAIDNAVKHYDKQRMSSSEPEWQRLLPRDERGKGKCLSRLQANLAKVHAPPPAPAAAPVPKIKVQKTEDGSMSGDGLESDRPKAGGEKMSRSSSNPLPAKSKKASGQEAQAKRLLGTSKAKSAAQKASPTKPKAAGSKANGGRILSQEIIVNSDTSGDEAPAPMPKPKPKPKAASTKTKDTVIVAGRPPAKAPPKSAPVKRPREDDDSSSSSGTPLSKRIKQKQPLPASKLKHRPSDASVNSSRGTAGSSTFKSKNTSPTKSSPLASSPPTNASDLENDIRRPALPKKRKLDTESRPLAAAKRRAADVPAEILGKANKFKAYYQQYEALHHEISALDNPPDSKLADLLDMRGRLENMKKEIYRECSPV</sequence>
<feature type="region of interest" description="Disordered" evidence="1">
    <location>
        <begin position="343"/>
        <end position="601"/>
    </location>
</feature>
<name>A0ABR0SKW4_9HYPO</name>
<feature type="compositionally biased region" description="Polar residues" evidence="1">
    <location>
        <begin position="170"/>
        <end position="200"/>
    </location>
</feature>
<dbReference type="InterPro" id="IPR036390">
    <property type="entry name" value="WH_DNA-bd_sf"/>
</dbReference>
<feature type="compositionally biased region" description="Polar residues" evidence="1">
    <location>
        <begin position="100"/>
        <end position="121"/>
    </location>
</feature>
<feature type="region of interest" description="Disordered" evidence="1">
    <location>
        <begin position="165"/>
        <end position="200"/>
    </location>
</feature>
<feature type="region of interest" description="Disordered" evidence="1">
    <location>
        <begin position="96"/>
        <end position="145"/>
    </location>
</feature>
<proteinExistence type="predicted"/>
<feature type="compositionally biased region" description="Polar residues" evidence="1">
    <location>
        <begin position="533"/>
        <end position="543"/>
    </location>
</feature>
<reference evidence="2 3" key="1">
    <citation type="submission" date="2024-01" db="EMBL/GenBank/DDBJ databases">
        <title>Complete genome of Cladobotryum mycophilum ATHUM6906.</title>
        <authorList>
            <person name="Christinaki A.C."/>
            <person name="Myridakis A.I."/>
            <person name="Kouvelis V.N."/>
        </authorList>
    </citation>
    <scope>NUCLEOTIDE SEQUENCE [LARGE SCALE GENOMIC DNA]</scope>
    <source>
        <strain evidence="2 3">ATHUM6906</strain>
    </source>
</reference>
<feature type="compositionally biased region" description="Polar residues" evidence="1">
    <location>
        <begin position="559"/>
        <end position="570"/>
    </location>
</feature>
<dbReference type="EMBL" id="JAVFKD010000012">
    <property type="protein sequence ID" value="KAK5992785.1"/>
    <property type="molecule type" value="Genomic_DNA"/>
</dbReference>
<dbReference type="SUPFAM" id="SSF46785">
    <property type="entry name" value="Winged helix' DNA-binding domain"/>
    <property type="match status" value="1"/>
</dbReference>
<evidence type="ECO:0008006" key="4">
    <source>
        <dbReference type="Google" id="ProtNLM"/>
    </source>
</evidence>
<feature type="compositionally biased region" description="Low complexity" evidence="1">
    <location>
        <begin position="129"/>
        <end position="143"/>
    </location>
</feature>
<evidence type="ECO:0000313" key="2">
    <source>
        <dbReference type="EMBL" id="KAK5992785.1"/>
    </source>
</evidence>
<dbReference type="Gene3D" id="1.10.10.2670">
    <property type="entry name" value="E3 ubiquitin-protein ligase"/>
    <property type="match status" value="1"/>
</dbReference>
<feature type="compositionally biased region" description="Low complexity" evidence="1">
    <location>
        <begin position="412"/>
        <end position="430"/>
    </location>
</feature>
<keyword evidence="3" id="KW-1185">Reference proteome</keyword>
<feature type="compositionally biased region" description="Basic and acidic residues" evidence="1">
    <location>
        <begin position="373"/>
        <end position="385"/>
    </location>
</feature>
<dbReference type="Proteomes" id="UP001338125">
    <property type="component" value="Unassembled WGS sequence"/>
</dbReference>
<feature type="compositionally biased region" description="Low complexity" evidence="1">
    <location>
        <begin position="544"/>
        <end position="558"/>
    </location>
</feature>
<protein>
    <recommendedName>
        <fullName evidence="4">RING-type E3 ubiquitin transferase</fullName>
    </recommendedName>
</protein>
<evidence type="ECO:0000256" key="1">
    <source>
        <dbReference type="SAM" id="MobiDB-lite"/>
    </source>
</evidence>
<dbReference type="InterPro" id="IPR042065">
    <property type="entry name" value="E3_ELL-like"/>
</dbReference>
<accession>A0ABR0SKW4</accession>